<accession>A0ABY5PID1</accession>
<keyword evidence="1" id="KW-0732">Signal</keyword>
<gene>
    <name evidence="2" type="ORF">LRS13_02585</name>
</gene>
<dbReference type="Pfam" id="PF03583">
    <property type="entry name" value="LIP"/>
    <property type="match status" value="1"/>
</dbReference>
<organism evidence="2 3">
    <name type="scientific">Svornostia abyssi</name>
    <dbReference type="NCBI Taxonomy" id="2898438"/>
    <lineage>
        <taxon>Bacteria</taxon>
        <taxon>Bacillati</taxon>
        <taxon>Actinomycetota</taxon>
        <taxon>Thermoleophilia</taxon>
        <taxon>Solirubrobacterales</taxon>
        <taxon>Baekduiaceae</taxon>
        <taxon>Svornostia</taxon>
    </lineage>
</organism>
<dbReference type="PANTHER" id="PTHR34853">
    <property type="match status" value="1"/>
</dbReference>
<dbReference type="PANTHER" id="PTHR34853:SF1">
    <property type="entry name" value="LIPASE 5"/>
    <property type="match status" value="1"/>
</dbReference>
<protein>
    <submittedName>
        <fullName evidence="2">Lipase family protein</fullName>
    </submittedName>
</protein>
<dbReference type="EMBL" id="CP088295">
    <property type="protein sequence ID" value="UUY04439.1"/>
    <property type="molecule type" value="Genomic_DNA"/>
</dbReference>
<feature type="chain" id="PRO_5047233649" evidence="1">
    <location>
        <begin position="28"/>
        <end position="600"/>
    </location>
</feature>
<evidence type="ECO:0000313" key="3">
    <source>
        <dbReference type="Proteomes" id="UP001058860"/>
    </source>
</evidence>
<proteinExistence type="predicted"/>
<keyword evidence="3" id="KW-1185">Reference proteome</keyword>
<dbReference type="RefSeq" id="WP_353864922.1">
    <property type="nucleotide sequence ID" value="NZ_CP088295.1"/>
</dbReference>
<dbReference type="Gene3D" id="1.10.260.130">
    <property type="match status" value="1"/>
</dbReference>
<dbReference type="InterPro" id="IPR005152">
    <property type="entry name" value="Lipase_secreted"/>
</dbReference>
<dbReference type="Proteomes" id="UP001058860">
    <property type="component" value="Chromosome"/>
</dbReference>
<sequence>MQRLASRLAGCCLPVLATLALAASASAAPVAGPAGDAFYAPPSPLPAGSAGDLIWYRPTTVNLPGAPASKAWTVLYRSTDSKGAANAVTGTVIVPTTGISGARPIVSYAFGTQGLAPRCAPSRQLSAGTENYEQSNIIAALQKGWAVVSTDYAGYTTGDSPSYLAGVSEGNAVLDIVKAATQIPSVGLSYAAKTAVWGYSQGGQAASFAGERKATYAPGLNLAGVAAGGVPGDFFKTAKYLNGSAGASFLLGGVVGLATEFPDKIPFDELSNDAGKAARDAAKNQCVFETLNAYRNADISSFTKGGESLDELLAIPSVNEVISGQALGTKAIPAPVYQYHGQADEFIPLDQSITLKKAWCAKGVKVKYDLFPSEHIATQTQAPLTVIPWLADRFANRTPPTTCANTAPPPQSTADAPGGDFQVNLDKWQLKGSVYLAKLKQTLALPPTSSFTGSANLSTGLIDGQADITPFATTIKILGLGVKVSLIIEPAGRVNGTINLTDDGRLQMNAVAPVILKIRSFGAFGINFGAGCRTERPVLIPLQFDGSVGRLGNGTFTSVSEASFPQLENCGLYAPILSSLMSGPNQRFTLTEVPPAPKPY</sequence>
<dbReference type="Gene3D" id="3.40.50.1820">
    <property type="entry name" value="alpha/beta hydrolase"/>
    <property type="match status" value="1"/>
</dbReference>
<reference evidence="3" key="1">
    <citation type="submission" date="2021-11" db="EMBL/GenBank/DDBJ databases">
        <title>Cultivation dependent microbiological survey of springs from the worlds oldest radium mine currently devoted to the extraction of radon-saturated water.</title>
        <authorList>
            <person name="Kapinusova G."/>
            <person name="Smrhova T."/>
            <person name="Strejcek M."/>
            <person name="Suman J."/>
            <person name="Jani K."/>
            <person name="Pajer P."/>
            <person name="Uhlik O."/>
        </authorList>
    </citation>
    <scope>NUCLEOTIDE SEQUENCE [LARGE SCALE GENOMIC DNA]</scope>
    <source>
        <strain evidence="3">J379</strain>
    </source>
</reference>
<dbReference type="InterPro" id="IPR029058">
    <property type="entry name" value="AB_hydrolase_fold"/>
</dbReference>
<feature type="signal peptide" evidence="1">
    <location>
        <begin position="1"/>
        <end position="27"/>
    </location>
</feature>
<evidence type="ECO:0000313" key="2">
    <source>
        <dbReference type="EMBL" id="UUY04439.1"/>
    </source>
</evidence>
<evidence type="ECO:0000256" key="1">
    <source>
        <dbReference type="SAM" id="SignalP"/>
    </source>
</evidence>
<name>A0ABY5PID1_9ACTN</name>
<dbReference type="SUPFAM" id="SSF53474">
    <property type="entry name" value="alpha/beta-Hydrolases"/>
    <property type="match status" value="1"/>
</dbReference>